<keyword evidence="1" id="KW-0472">Membrane</keyword>
<dbReference type="PANTHER" id="PTHR31325">
    <property type="entry name" value="OS01G0798800 PROTEIN-RELATED"/>
    <property type="match status" value="1"/>
</dbReference>
<accession>A0ABC9AVH8</accession>
<dbReference type="InterPro" id="IPR025315">
    <property type="entry name" value="DUF4220"/>
</dbReference>
<protein>
    <recommendedName>
        <fullName evidence="2">DUF4220 domain-containing protein</fullName>
    </recommendedName>
</protein>
<evidence type="ECO:0000313" key="4">
    <source>
        <dbReference type="Proteomes" id="UP001497457"/>
    </source>
</evidence>
<dbReference type="Proteomes" id="UP001497457">
    <property type="component" value="Chromosome 23rd"/>
</dbReference>
<sequence length="821" mass="93373">MEHFDYPEDPFHVIDAHCDGDVWHSFHKGMEEKLWRVDALLLATAIMVGVIVGIDAYSKRYRHHPFTRFIYLGATTLFLPIISSVVSSINTGFDYTMIIHDIWEERTPSLMAVCNPDKHSVLVVTWALLVQNVLINTSVVVAVDEREGRSTGPPMELLAQGVWVLYLGIGHIYILQATYRKHKNLFLFIFGDYEEEHHQRAHTLDFTLLYLLEVLPFVLTLAKLAFKFDAAKYAQQSLAFGRNPRLVSRYMRQLQPMVLSAPPLLVMGEESRHVNKHPHGYVLLMDDDGNSGSRTMSSSLHKQSIDGLMTVDRVWQQLDGNNGTMLLPVETAQRLKDLCLSFALFKLLRCRFARYELVSGSDMKNTFGYFWSLLLNDSEPADRVFRVTVDSLSFLHDYYYSSLPISYSKCWLPIVGILISLSSIGYCIFLSVWMIHNKYGWERHQIECVIRCKDVASTVFGSLLIDVVPLFLLLVFVVTAELREMASYICSNWTKVVVTCRLILRRDHHSLSMLEFKWSAYLLRCRCRLMKHQFWDERMGQCSVLPFQAGTRTPFALLGRRLLHLPDQKTKLNPAVKVSIIDALRSCRSNNGGHLSNGRASLSGFSHQVGDDRFLWACNSESTSDVILTWQIATNILEVRYPPRQMSRKQSSSSISTSDPHRTVATQLSRYCVYLVNSCPELLPDDDAWSKSLYEDVKKDAERALARPCCAVTFRYLCVSLASTTPGYQELVDLLSANANSKNQVLNDGVKLGKQLVEKINDEEVAWKLLADFWSEMILYVAPSDNLKGHKKSIARGGELITLLWALLGHAGIISRPGHPR</sequence>
<dbReference type="Pfam" id="PF13968">
    <property type="entry name" value="DUF4220"/>
    <property type="match status" value="1"/>
</dbReference>
<feature type="transmembrane region" description="Helical" evidence="1">
    <location>
        <begin position="69"/>
        <end position="89"/>
    </location>
</feature>
<dbReference type="InterPro" id="IPR007658">
    <property type="entry name" value="DUF594"/>
</dbReference>
<feature type="transmembrane region" description="Helical" evidence="1">
    <location>
        <begin position="411"/>
        <end position="435"/>
    </location>
</feature>
<name>A0ABC9AVH8_9POAL</name>
<dbReference type="AlphaFoldDB" id="A0ABC9AVH8"/>
<dbReference type="EMBL" id="OZ075133">
    <property type="protein sequence ID" value="CAL4986947.1"/>
    <property type="molecule type" value="Genomic_DNA"/>
</dbReference>
<keyword evidence="1" id="KW-1133">Transmembrane helix</keyword>
<feature type="transmembrane region" description="Helical" evidence="1">
    <location>
        <begin position="455"/>
        <end position="479"/>
    </location>
</feature>
<evidence type="ECO:0000259" key="2">
    <source>
        <dbReference type="Pfam" id="PF13968"/>
    </source>
</evidence>
<feature type="transmembrane region" description="Helical" evidence="1">
    <location>
        <begin position="157"/>
        <end position="175"/>
    </location>
</feature>
<organism evidence="3 4">
    <name type="scientific">Urochloa decumbens</name>
    <dbReference type="NCBI Taxonomy" id="240449"/>
    <lineage>
        <taxon>Eukaryota</taxon>
        <taxon>Viridiplantae</taxon>
        <taxon>Streptophyta</taxon>
        <taxon>Embryophyta</taxon>
        <taxon>Tracheophyta</taxon>
        <taxon>Spermatophyta</taxon>
        <taxon>Magnoliopsida</taxon>
        <taxon>Liliopsida</taxon>
        <taxon>Poales</taxon>
        <taxon>Poaceae</taxon>
        <taxon>PACMAD clade</taxon>
        <taxon>Panicoideae</taxon>
        <taxon>Panicodae</taxon>
        <taxon>Paniceae</taxon>
        <taxon>Melinidinae</taxon>
        <taxon>Urochloa</taxon>
    </lineage>
</organism>
<feature type="transmembrane region" description="Helical" evidence="1">
    <location>
        <begin position="39"/>
        <end position="57"/>
    </location>
</feature>
<dbReference type="Pfam" id="PF04578">
    <property type="entry name" value="DUF594"/>
    <property type="match status" value="1"/>
</dbReference>
<keyword evidence="4" id="KW-1185">Reference proteome</keyword>
<reference evidence="3" key="1">
    <citation type="submission" date="2024-10" db="EMBL/GenBank/DDBJ databases">
        <authorList>
            <person name="Ryan C."/>
        </authorList>
    </citation>
    <scope>NUCLEOTIDE SEQUENCE [LARGE SCALE GENOMIC DNA]</scope>
</reference>
<feature type="domain" description="DUF4220" evidence="2">
    <location>
        <begin position="114"/>
        <end position="545"/>
    </location>
</feature>
<evidence type="ECO:0000256" key="1">
    <source>
        <dbReference type="SAM" id="Phobius"/>
    </source>
</evidence>
<evidence type="ECO:0000313" key="3">
    <source>
        <dbReference type="EMBL" id="CAL4986947.1"/>
    </source>
</evidence>
<proteinExistence type="predicted"/>
<gene>
    <name evidence="3" type="ORF">URODEC1_LOCUS58598</name>
</gene>
<keyword evidence="1" id="KW-0812">Transmembrane</keyword>